<name>A0A9N8W911_9GLOM</name>
<gene>
    <name evidence="1" type="ORF">AGERDE_LOCUS3078</name>
</gene>
<dbReference type="EMBL" id="CAJVPL010000278">
    <property type="protein sequence ID" value="CAG8477918.1"/>
    <property type="molecule type" value="Genomic_DNA"/>
</dbReference>
<dbReference type="Proteomes" id="UP000789831">
    <property type="component" value="Unassembled WGS sequence"/>
</dbReference>
<dbReference type="AlphaFoldDB" id="A0A9N8W911"/>
<organism evidence="1 2">
    <name type="scientific">Ambispora gerdemannii</name>
    <dbReference type="NCBI Taxonomy" id="144530"/>
    <lineage>
        <taxon>Eukaryota</taxon>
        <taxon>Fungi</taxon>
        <taxon>Fungi incertae sedis</taxon>
        <taxon>Mucoromycota</taxon>
        <taxon>Glomeromycotina</taxon>
        <taxon>Glomeromycetes</taxon>
        <taxon>Archaeosporales</taxon>
        <taxon>Ambisporaceae</taxon>
        <taxon>Ambispora</taxon>
    </lineage>
</organism>
<keyword evidence="2" id="KW-1185">Reference proteome</keyword>
<accession>A0A9N8W911</accession>
<reference evidence="1" key="1">
    <citation type="submission" date="2021-06" db="EMBL/GenBank/DDBJ databases">
        <authorList>
            <person name="Kallberg Y."/>
            <person name="Tangrot J."/>
            <person name="Rosling A."/>
        </authorList>
    </citation>
    <scope>NUCLEOTIDE SEQUENCE</scope>
    <source>
        <strain evidence="1">MT106</strain>
    </source>
</reference>
<evidence type="ECO:0000313" key="2">
    <source>
        <dbReference type="Proteomes" id="UP000789831"/>
    </source>
</evidence>
<protein>
    <submittedName>
        <fullName evidence="1">9563_t:CDS:1</fullName>
    </submittedName>
</protein>
<evidence type="ECO:0000313" key="1">
    <source>
        <dbReference type="EMBL" id="CAG8477918.1"/>
    </source>
</evidence>
<comment type="caution">
    <text evidence="1">The sequence shown here is derived from an EMBL/GenBank/DDBJ whole genome shotgun (WGS) entry which is preliminary data.</text>
</comment>
<feature type="non-terminal residue" evidence="1">
    <location>
        <position position="45"/>
    </location>
</feature>
<proteinExistence type="predicted"/>
<sequence length="45" mass="4977">MGNFLRRGEIGMLFWSCTGERVFLCIGKFAGHSLLESRAAMQIAA</sequence>